<dbReference type="InterPro" id="IPR036388">
    <property type="entry name" value="WH-like_DNA-bd_sf"/>
</dbReference>
<evidence type="ECO:0000259" key="6">
    <source>
        <dbReference type="Pfam" id="PF08100"/>
    </source>
</evidence>
<evidence type="ECO:0000313" key="8">
    <source>
        <dbReference type="Proteomes" id="UP000237846"/>
    </source>
</evidence>
<evidence type="ECO:0000259" key="5">
    <source>
        <dbReference type="Pfam" id="PF00891"/>
    </source>
</evidence>
<dbReference type="InterPro" id="IPR001077">
    <property type="entry name" value="COMT_C"/>
</dbReference>
<dbReference type="GO" id="GO:0032259">
    <property type="term" value="P:methylation"/>
    <property type="evidence" value="ECO:0007669"/>
    <property type="project" value="UniProtKB-KW"/>
</dbReference>
<dbReference type="PIRSF" id="PIRSF005739">
    <property type="entry name" value="O-mtase"/>
    <property type="match status" value="1"/>
</dbReference>
<keyword evidence="1 7" id="KW-0489">Methyltransferase</keyword>
<dbReference type="SUPFAM" id="SSF46785">
    <property type="entry name" value="Winged helix' DNA-binding domain"/>
    <property type="match status" value="1"/>
</dbReference>
<organism evidence="7 8">
    <name type="scientific">Allonocardiopsis opalescens</name>
    <dbReference type="NCBI Taxonomy" id="1144618"/>
    <lineage>
        <taxon>Bacteria</taxon>
        <taxon>Bacillati</taxon>
        <taxon>Actinomycetota</taxon>
        <taxon>Actinomycetes</taxon>
        <taxon>Streptosporangiales</taxon>
        <taxon>Allonocardiopsis</taxon>
    </lineage>
</organism>
<dbReference type="Proteomes" id="UP000237846">
    <property type="component" value="Unassembled WGS sequence"/>
</dbReference>
<dbReference type="EMBL" id="PVZC01000001">
    <property type="protein sequence ID" value="PRY01437.1"/>
    <property type="molecule type" value="Genomic_DNA"/>
</dbReference>
<dbReference type="RefSeq" id="WP_106237107.1">
    <property type="nucleotide sequence ID" value="NZ_PVZC01000001.1"/>
</dbReference>
<dbReference type="InterPro" id="IPR029063">
    <property type="entry name" value="SAM-dependent_MTases_sf"/>
</dbReference>
<dbReference type="InterPro" id="IPR012967">
    <property type="entry name" value="COMT_dimerisation"/>
</dbReference>
<protein>
    <submittedName>
        <fullName evidence="7">O-methyltransferase</fullName>
    </submittedName>
</protein>
<evidence type="ECO:0000256" key="2">
    <source>
        <dbReference type="ARBA" id="ARBA00022679"/>
    </source>
</evidence>
<evidence type="ECO:0000256" key="4">
    <source>
        <dbReference type="PIRSR" id="PIRSR005739-1"/>
    </source>
</evidence>
<dbReference type="OrthoDB" id="4145676at2"/>
<dbReference type="PROSITE" id="PS51683">
    <property type="entry name" value="SAM_OMT_II"/>
    <property type="match status" value="1"/>
</dbReference>
<dbReference type="Pfam" id="PF00891">
    <property type="entry name" value="Methyltransf_2"/>
    <property type="match status" value="1"/>
</dbReference>
<dbReference type="SUPFAM" id="SSF53335">
    <property type="entry name" value="S-adenosyl-L-methionine-dependent methyltransferases"/>
    <property type="match status" value="1"/>
</dbReference>
<dbReference type="AlphaFoldDB" id="A0A2T0QBZ1"/>
<keyword evidence="8" id="KW-1185">Reference proteome</keyword>
<dbReference type="GO" id="GO:0008171">
    <property type="term" value="F:O-methyltransferase activity"/>
    <property type="evidence" value="ECO:0007669"/>
    <property type="project" value="InterPro"/>
</dbReference>
<dbReference type="Gene3D" id="3.40.50.150">
    <property type="entry name" value="Vaccinia Virus protein VP39"/>
    <property type="match status" value="1"/>
</dbReference>
<dbReference type="PANTHER" id="PTHR43712:SF2">
    <property type="entry name" value="O-METHYLTRANSFERASE CICE"/>
    <property type="match status" value="1"/>
</dbReference>
<evidence type="ECO:0000256" key="1">
    <source>
        <dbReference type="ARBA" id="ARBA00022603"/>
    </source>
</evidence>
<dbReference type="Pfam" id="PF08100">
    <property type="entry name" value="Dimerisation"/>
    <property type="match status" value="1"/>
</dbReference>
<keyword evidence="2 7" id="KW-0808">Transferase</keyword>
<dbReference type="InterPro" id="IPR036390">
    <property type="entry name" value="WH_DNA-bd_sf"/>
</dbReference>
<evidence type="ECO:0000256" key="3">
    <source>
        <dbReference type="ARBA" id="ARBA00022691"/>
    </source>
</evidence>
<accession>A0A2T0QBZ1</accession>
<feature type="active site" description="Proton acceptor" evidence="4">
    <location>
        <position position="254"/>
    </location>
</feature>
<proteinExistence type="predicted"/>
<gene>
    <name evidence="7" type="ORF">CLV72_10119</name>
</gene>
<keyword evidence="3" id="KW-0949">S-adenosyl-L-methionine</keyword>
<dbReference type="PANTHER" id="PTHR43712">
    <property type="entry name" value="PUTATIVE (AFU_ORTHOLOGUE AFUA_4G14580)-RELATED"/>
    <property type="match status" value="1"/>
</dbReference>
<evidence type="ECO:0000313" key="7">
    <source>
        <dbReference type="EMBL" id="PRY01437.1"/>
    </source>
</evidence>
<name>A0A2T0QBZ1_9ACTN</name>
<reference evidence="7 8" key="1">
    <citation type="submission" date="2018-03" db="EMBL/GenBank/DDBJ databases">
        <title>Genomic Encyclopedia of Archaeal and Bacterial Type Strains, Phase II (KMG-II): from individual species to whole genera.</title>
        <authorList>
            <person name="Goeker M."/>
        </authorList>
    </citation>
    <scope>NUCLEOTIDE SEQUENCE [LARGE SCALE GENOMIC DNA]</scope>
    <source>
        <strain evidence="7 8">DSM 45601</strain>
    </source>
</reference>
<feature type="domain" description="O-methyltransferase C-terminal" evidence="5">
    <location>
        <begin position="118"/>
        <end position="327"/>
    </location>
</feature>
<dbReference type="Gene3D" id="1.10.10.10">
    <property type="entry name" value="Winged helix-like DNA-binding domain superfamily/Winged helix DNA-binding domain"/>
    <property type="match status" value="1"/>
</dbReference>
<feature type="domain" description="O-methyltransferase dimerisation" evidence="6">
    <location>
        <begin position="20"/>
        <end position="94"/>
    </location>
</feature>
<dbReference type="GO" id="GO:0046983">
    <property type="term" value="F:protein dimerization activity"/>
    <property type="evidence" value="ECO:0007669"/>
    <property type="project" value="InterPro"/>
</dbReference>
<dbReference type="CDD" id="cd02440">
    <property type="entry name" value="AdoMet_MTases"/>
    <property type="match status" value="1"/>
</dbReference>
<dbReference type="Gene3D" id="1.10.287.1350">
    <property type="match status" value="1"/>
</dbReference>
<dbReference type="InterPro" id="IPR016461">
    <property type="entry name" value="COMT-like"/>
</dbReference>
<sequence>MSWGDEGQVGEARGRGLVLRLAFGAMGARVVGLATELGLPDSIGDAERTAAELAAELDLPEANLNRLLRAMAALELLTETAPGRFVLAPAGAVLRTDRPDSIHSFVRMFTDSTMVRAWERLEYSVRTGRTAFDEVFGTDFFDHLKGDAELSALFNAAMSQGSRRTAALLPEHVDFGRFGTVTDVGGGDGTLLAAVLRAVPALRGTVFDTAEGGAQAAATLERAGVADRAAVAVGDFFAGVPAGADAYLLKSIVHDWDDERAASILGHCGRGLAEGGRVLIVEPVLPDTVRPDISPTLYLSDLNMLVNVGGLERTRADFEALCTRAGLAVDRVVALPPESGFCVIEAVPA</sequence>
<comment type="caution">
    <text evidence="7">The sequence shown here is derived from an EMBL/GenBank/DDBJ whole genome shotgun (WGS) entry which is preliminary data.</text>
</comment>